<feature type="disulfide bond" evidence="2">
    <location>
        <begin position="77"/>
        <end position="102"/>
    </location>
</feature>
<dbReference type="InterPro" id="IPR036514">
    <property type="entry name" value="SGNH_hydro_sf"/>
</dbReference>
<dbReference type="RefSeq" id="WP_077693061.1">
    <property type="nucleotide sequence ID" value="NZ_JACCHL010000001.1"/>
</dbReference>
<organism evidence="5 6">
    <name type="scientific">Nocardiopsis sinuspersici</name>
    <dbReference type="NCBI Taxonomy" id="501010"/>
    <lineage>
        <taxon>Bacteria</taxon>
        <taxon>Bacillati</taxon>
        <taxon>Actinomycetota</taxon>
        <taxon>Actinomycetes</taxon>
        <taxon>Streptosporangiales</taxon>
        <taxon>Nocardiopsidaceae</taxon>
        <taxon>Nocardiopsis</taxon>
    </lineage>
</organism>
<dbReference type="GO" id="GO:0004806">
    <property type="term" value="F:triacylglycerol lipase activity"/>
    <property type="evidence" value="ECO:0007669"/>
    <property type="project" value="TreeGrafter"/>
</dbReference>
<keyword evidence="2" id="KW-1015">Disulfide bond</keyword>
<dbReference type="AlphaFoldDB" id="A0A1V3C769"/>
<dbReference type="GO" id="GO:0019433">
    <property type="term" value="P:triglyceride catabolic process"/>
    <property type="evidence" value="ECO:0007669"/>
    <property type="project" value="TreeGrafter"/>
</dbReference>
<evidence type="ECO:0000256" key="3">
    <source>
        <dbReference type="SAM" id="SignalP"/>
    </source>
</evidence>
<accession>A0A1V3C769</accession>
<dbReference type="SUPFAM" id="SSF52266">
    <property type="entry name" value="SGNH hydrolase"/>
    <property type="match status" value="1"/>
</dbReference>
<proteinExistence type="predicted"/>
<feature type="active site" evidence="1">
    <location>
        <position position="280"/>
    </location>
</feature>
<gene>
    <name evidence="5" type="ORF">NOSIN_24610</name>
</gene>
<evidence type="ECO:0000313" key="6">
    <source>
        <dbReference type="Proteomes" id="UP000189004"/>
    </source>
</evidence>
<evidence type="ECO:0000259" key="4">
    <source>
        <dbReference type="Pfam" id="PF13472"/>
    </source>
</evidence>
<evidence type="ECO:0000256" key="1">
    <source>
        <dbReference type="PIRSR" id="PIRSR637460-1"/>
    </source>
</evidence>
<feature type="chain" id="PRO_5039185996" evidence="3">
    <location>
        <begin position="39"/>
        <end position="305"/>
    </location>
</feature>
<keyword evidence="3" id="KW-0732">Signal</keyword>
<dbReference type="Proteomes" id="UP000189004">
    <property type="component" value="Unassembled WGS sequence"/>
</dbReference>
<feature type="domain" description="SGNH hydrolase-type esterase" evidence="4">
    <location>
        <begin position="52"/>
        <end position="288"/>
    </location>
</feature>
<evidence type="ECO:0000313" key="5">
    <source>
        <dbReference type="EMBL" id="OOC56617.1"/>
    </source>
</evidence>
<dbReference type="EMBL" id="MCOK01000001">
    <property type="protein sequence ID" value="OOC56617.1"/>
    <property type="molecule type" value="Genomic_DNA"/>
</dbReference>
<comment type="caution">
    <text evidence="5">The sequence shown here is derived from an EMBL/GenBank/DDBJ whole genome shotgun (WGS) entry which is preliminary data.</text>
</comment>
<feature type="disulfide bond" evidence="2">
    <location>
        <begin position="150"/>
        <end position="163"/>
    </location>
</feature>
<evidence type="ECO:0000256" key="2">
    <source>
        <dbReference type="PIRSR" id="PIRSR637460-2"/>
    </source>
</evidence>
<feature type="active site" description="Nucleophile" evidence="1">
    <location>
        <position position="56"/>
    </location>
</feature>
<keyword evidence="6" id="KW-1185">Reference proteome</keyword>
<dbReference type="CDD" id="cd01823">
    <property type="entry name" value="SEST_like"/>
    <property type="match status" value="1"/>
</dbReference>
<feature type="disulfide bond" evidence="2">
    <location>
        <begin position="213"/>
        <end position="260"/>
    </location>
</feature>
<dbReference type="Pfam" id="PF13472">
    <property type="entry name" value="Lipase_GDSL_2"/>
    <property type="match status" value="1"/>
</dbReference>
<dbReference type="InterPro" id="IPR037460">
    <property type="entry name" value="SEST-like"/>
</dbReference>
<sequence>MPRTSAVTVSPFRALRRVLAPLAAAALGVSLAAAPAAAEQAEATESFQHYVALGDSFVAGPLIREERVSTRMPLLGCMRTSNNYPTMLAERLGVAEFTDASCSGAVINDLYERQFSDTLPQFDALTPETDLVTVGISGNDFGFSDVLVECAKQSLSNPLGDPCADHYGDELDERIENLRPEVSQVYADINERSPEATVLAVGYLQILPEKWGCWPSTPIAVGDVPFLDEAQTSLNEMIAEEAQAQGAIFVDVLERGHDVCTSSDVRWVEGLIPENGAPVHPNYLGMRATADFVGSELGLPVDDAA</sequence>
<dbReference type="PANTHER" id="PTHR37981">
    <property type="entry name" value="LIPASE 2"/>
    <property type="match status" value="1"/>
</dbReference>
<dbReference type="InterPro" id="IPR013830">
    <property type="entry name" value="SGNH_hydro"/>
</dbReference>
<dbReference type="PANTHER" id="PTHR37981:SF1">
    <property type="entry name" value="SGNH HYDROLASE-TYPE ESTERASE DOMAIN-CONTAINING PROTEIN"/>
    <property type="match status" value="1"/>
</dbReference>
<dbReference type="STRING" id="501010.NOSIN_24610"/>
<name>A0A1V3C769_9ACTN</name>
<feature type="signal peptide" evidence="3">
    <location>
        <begin position="1"/>
        <end position="38"/>
    </location>
</feature>
<dbReference type="OrthoDB" id="5503950at2"/>
<protein>
    <submittedName>
        <fullName evidence="5">GDSL family lipase</fullName>
    </submittedName>
</protein>
<dbReference type="Gene3D" id="3.40.50.1110">
    <property type="entry name" value="SGNH hydrolase"/>
    <property type="match status" value="1"/>
</dbReference>
<reference evidence="6" key="1">
    <citation type="submission" date="2016-08" db="EMBL/GenBank/DDBJ databases">
        <authorList>
            <person name="Tokovenko B."/>
            <person name="Kalinowski J."/>
        </authorList>
    </citation>
    <scope>NUCLEOTIDE SEQUENCE [LARGE SCALE GENOMIC DNA]</scope>
    <source>
        <strain evidence="6">UTMC102</strain>
    </source>
</reference>